<reference evidence="2" key="2">
    <citation type="submission" date="2021-04" db="EMBL/GenBank/DDBJ databases">
        <authorList>
            <person name="Gilroy R."/>
        </authorList>
    </citation>
    <scope>NUCLEOTIDE SEQUENCE</scope>
    <source>
        <strain evidence="2">ChiHjej12B11-16260</strain>
    </source>
</reference>
<evidence type="ECO:0000256" key="1">
    <source>
        <dbReference type="SAM" id="MobiDB-lite"/>
    </source>
</evidence>
<gene>
    <name evidence="2" type="ORF">H9982_06520</name>
</gene>
<evidence type="ECO:0000313" key="3">
    <source>
        <dbReference type="Proteomes" id="UP000824246"/>
    </source>
</evidence>
<comment type="caution">
    <text evidence="2">The sequence shown here is derived from an EMBL/GenBank/DDBJ whole genome shotgun (WGS) entry which is preliminary data.</text>
</comment>
<accession>A0A9D1VS44</accession>
<dbReference type="Proteomes" id="UP000824246">
    <property type="component" value="Unassembled WGS sequence"/>
</dbReference>
<evidence type="ECO:0000313" key="2">
    <source>
        <dbReference type="EMBL" id="HIX45859.1"/>
    </source>
</evidence>
<dbReference type="AlphaFoldDB" id="A0A9D1VS44"/>
<name>A0A9D1VS44_9BACT</name>
<protein>
    <submittedName>
        <fullName evidence="2">Uncharacterized protein</fullName>
    </submittedName>
</protein>
<sequence>MKQRHYQLEASWDDLFSASVGCVSRLLPGCDRLDRLVHTVNGIARATESLNAGCVDMLDECRETFMWLIPRCSKIGYLVNAARCIARVMKRFGLDWSSLLDECRIRLMQLLPECEELAAAVRVINCIVEIAPLISLSDTDNAPSAGTTDDTAAVSSPETPAAVLSRSMETPSNPMTPPAMPRGDSNVPYLLRSGPE</sequence>
<organism evidence="2 3">
    <name type="scientific">Candidatus Barnesiella excrementipullorum</name>
    <dbReference type="NCBI Taxonomy" id="2838479"/>
    <lineage>
        <taxon>Bacteria</taxon>
        <taxon>Pseudomonadati</taxon>
        <taxon>Bacteroidota</taxon>
        <taxon>Bacteroidia</taxon>
        <taxon>Bacteroidales</taxon>
        <taxon>Barnesiellaceae</taxon>
        <taxon>Barnesiella</taxon>
    </lineage>
</organism>
<dbReference type="EMBL" id="DXFB01000167">
    <property type="protein sequence ID" value="HIX45859.1"/>
    <property type="molecule type" value="Genomic_DNA"/>
</dbReference>
<feature type="compositionally biased region" description="Polar residues" evidence="1">
    <location>
        <begin position="139"/>
        <end position="158"/>
    </location>
</feature>
<feature type="region of interest" description="Disordered" evidence="1">
    <location>
        <begin position="139"/>
        <end position="196"/>
    </location>
</feature>
<reference evidence="2" key="1">
    <citation type="journal article" date="2021" name="PeerJ">
        <title>Extensive microbial diversity within the chicken gut microbiome revealed by metagenomics and culture.</title>
        <authorList>
            <person name="Gilroy R."/>
            <person name="Ravi A."/>
            <person name="Getino M."/>
            <person name="Pursley I."/>
            <person name="Horton D.L."/>
            <person name="Alikhan N.F."/>
            <person name="Baker D."/>
            <person name="Gharbi K."/>
            <person name="Hall N."/>
            <person name="Watson M."/>
            <person name="Adriaenssens E.M."/>
            <person name="Foster-Nyarko E."/>
            <person name="Jarju S."/>
            <person name="Secka A."/>
            <person name="Antonio M."/>
            <person name="Oren A."/>
            <person name="Chaudhuri R.R."/>
            <person name="La Ragione R."/>
            <person name="Hildebrand F."/>
            <person name="Pallen M.J."/>
        </authorList>
    </citation>
    <scope>NUCLEOTIDE SEQUENCE</scope>
    <source>
        <strain evidence="2">ChiHjej12B11-16260</strain>
    </source>
</reference>
<proteinExistence type="predicted"/>